<dbReference type="AlphaFoldDB" id="A0A238J3V0"/>
<evidence type="ECO:0000313" key="2">
    <source>
        <dbReference type="EMBL" id="SMX25287.1"/>
    </source>
</evidence>
<dbReference type="OrthoDB" id="7867505at2"/>
<name>A0A238J3V0_9RHOB</name>
<evidence type="ECO:0000256" key="1">
    <source>
        <dbReference type="SAM" id="MobiDB-lite"/>
    </source>
</evidence>
<reference evidence="2 3" key="1">
    <citation type="submission" date="2017-05" db="EMBL/GenBank/DDBJ databases">
        <authorList>
            <person name="Song R."/>
            <person name="Chenine A.L."/>
            <person name="Ruprecht R.M."/>
        </authorList>
    </citation>
    <scope>NUCLEOTIDE SEQUENCE [LARGE SCALE GENOMIC DNA]</scope>
    <source>
        <strain evidence="2 3">CECT 8489</strain>
    </source>
</reference>
<proteinExistence type="predicted"/>
<organism evidence="2 3">
    <name type="scientific">Boseongicola aestuarii</name>
    <dbReference type="NCBI Taxonomy" id="1470561"/>
    <lineage>
        <taxon>Bacteria</taxon>
        <taxon>Pseudomonadati</taxon>
        <taxon>Pseudomonadota</taxon>
        <taxon>Alphaproteobacteria</taxon>
        <taxon>Rhodobacterales</taxon>
        <taxon>Paracoccaceae</taxon>
        <taxon>Boseongicola</taxon>
    </lineage>
</organism>
<feature type="region of interest" description="Disordered" evidence="1">
    <location>
        <begin position="131"/>
        <end position="165"/>
    </location>
</feature>
<dbReference type="EMBL" id="FXXQ01000014">
    <property type="protein sequence ID" value="SMX25287.1"/>
    <property type="molecule type" value="Genomic_DNA"/>
</dbReference>
<sequence length="232" mass="26614">MHGYVFLSTGAKATSSPEKYPARQHQIEKLSFVFSACGEDSPEIYVEKCVRVESLKSLPTLRQHLIWAVQNKSKVIIDDFRRIFYKTPFRKRRQLLEELAPFGPVFWEARYEARPLASLQRADLEELMSVDRPIPIEKSPKPDDDRSAKRRRRQTRRARLQSAKSRAAKADQLAGMLSKIRKSLQEKGEKATLKTIAEEANKLELRTAWGGAWSAASVKRMLDRAEELANDT</sequence>
<keyword evidence="3" id="KW-1185">Reference proteome</keyword>
<dbReference type="RefSeq" id="WP_093975484.1">
    <property type="nucleotide sequence ID" value="NZ_FXXQ01000014.1"/>
</dbReference>
<dbReference type="Proteomes" id="UP000201838">
    <property type="component" value="Unassembled WGS sequence"/>
</dbReference>
<feature type="compositionally biased region" description="Basic and acidic residues" evidence="1">
    <location>
        <begin position="134"/>
        <end position="147"/>
    </location>
</feature>
<protein>
    <submittedName>
        <fullName evidence="2">Uncharacterized protein</fullName>
    </submittedName>
</protein>
<gene>
    <name evidence="2" type="ORF">BOA8489_03426</name>
</gene>
<accession>A0A238J3V0</accession>
<evidence type="ECO:0000313" key="3">
    <source>
        <dbReference type="Proteomes" id="UP000201838"/>
    </source>
</evidence>
<feature type="compositionally biased region" description="Basic residues" evidence="1">
    <location>
        <begin position="148"/>
        <end position="159"/>
    </location>
</feature>